<protein>
    <recommendedName>
        <fullName evidence="4">Myb-like domain-containing protein</fullName>
    </recommendedName>
</protein>
<dbReference type="PANTHER" id="PTHR47807:SF1">
    <property type="entry name" value="PROTEIN TBF1"/>
    <property type="match status" value="1"/>
</dbReference>
<dbReference type="GO" id="GO:0010833">
    <property type="term" value="P:telomere maintenance via telomere lengthening"/>
    <property type="evidence" value="ECO:0007669"/>
    <property type="project" value="TreeGrafter"/>
</dbReference>
<feature type="compositionally biased region" description="Low complexity" evidence="1">
    <location>
        <begin position="1"/>
        <end position="13"/>
    </location>
</feature>
<feature type="compositionally biased region" description="Acidic residues" evidence="1">
    <location>
        <begin position="627"/>
        <end position="638"/>
    </location>
</feature>
<feature type="region of interest" description="Disordered" evidence="1">
    <location>
        <begin position="1"/>
        <end position="129"/>
    </location>
</feature>
<feature type="compositionally biased region" description="Polar residues" evidence="1">
    <location>
        <begin position="57"/>
        <end position="68"/>
    </location>
</feature>
<feature type="compositionally biased region" description="Basic residues" evidence="1">
    <location>
        <begin position="647"/>
        <end position="656"/>
    </location>
</feature>
<accession>A0A9P4JI64</accession>
<feature type="compositionally biased region" description="Polar residues" evidence="1">
    <location>
        <begin position="20"/>
        <end position="33"/>
    </location>
</feature>
<proteinExistence type="predicted"/>
<dbReference type="PANTHER" id="PTHR47807">
    <property type="entry name" value="PROTEIN TBF1"/>
    <property type="match status" value="1"/>
</dbReference>
<keyword evidence="3" id="KW-1185">Reference proteome</keyword>
<dbReference type="Proteomes" id="UP000799536">
    <property type="component" value="Unassembled WGS sequence"/>
</dbReference>
<feature type="region of interest" description="Disordered" evidence="1">
    <location>
        <begin position="454"/>
        <end position="478"/>
    </location>
</feature>
<feature type="compositionally biased region" description="Basic and acidic residues" evidence="1">
    <location>
        <begin position="578"/>
        <end position="594"/>
    </location>
</feature>
<name>A0A9P4JI64_9PLEO</name>
<comment type="caution">
    <text evidence="2">The sequence shown here is derived from an EMBL/GenBank/DDBJ whole genome shotgun (WGS) entry which is preliminary data.</text>
</comment>
<organism evidence="2 3">
    <name type="scientific">Delitschia confertaspora ATCC 74209</name>
    <dbReference type="NCBI Taxonomy" id="1513339"/>
    <lineage>
        <taxon>Eukaryota</taxon>
        <taxon>Fungi</taxon>
        <taxon>Dikarya</taxon>
        <taxon>Ascomycota</taxon>
        <taxon>Pezizomycotina</taxon>
        <taxon>Dothideomycetes</taxon>
        <taxon>Pleosporomycetidae</taxon>
        <taxon>Pleosporales</taxon>
        <taxon>Delitschiaceae</taxon>
        <taxon>Delitschia</taxon>
    </lineage>
</organism>
<feature type="compositionally biased region" description="Polar residues" evidence="1">
    <location>
        <begin position="549"/>
        <end position="562"/>
    </location>
</feature>
<evidence type="ECO:0008006" key="4">
    <source>
        <dbReference type="Google" id="ProtNLM"/>
    </source>
</evidence>
<evidence type="ECO:0000313" key="3">
    <source>
        <dbReference type="Proteomes" id="UP000799536"/>
    </source>
</evidence>
<feature type="region of interest" description="Disordered" evidence="1">
    <location>
        <begin position="578"/>
        <end position="656"/>
    </location>
</feature>
<dbReference type="OrthoDB" id="5398572at2759"/>
<feature type="region of interest" description="Disordered" evidence="1">
    <location>
        <begin position="540"/>
        <end position="563"/>
    </location>
</feature>
<evidence type="ECO:0000313" key="2">
    <source>
        <dbReference type="EMBL" id="KAF2199861.1"/>
    </source>
</evidence>
<reference evidence="2" key="1">
    <citation type="journal article" date="2020" name="Stud. Mycol.">
        <title>101 Dothideomycetes genomes: a test case for predicting lifestyles and emergence of pathogens.</title>
        <authorList>
            <person name="Haridas S."/>
            <person name="Albert R."/>
            <person name="Binder M."/>
            <person name="Bloem J."/>
            <person name="Labutti K."/>
            <person name="Salamov A."/>
            <person name="Andreopoulos B."/>
            <person name="Baker S."/>
            <person name="Barry K."/>
            <person name="Bills G."/>
            <person name="Bluhm B."/>
            <person name="Cannon C."/>
            <person name="Castanera R."/>
            <person name="Culley D."/>
            <person name="Daum C."/>
            <person name="Ezra D."/>
            <person name="Gonzalez J."/>
            <person name="Henrissat B."/>
            <person name="Kuo A."/>
            <person name="Liang C."/>
            <person name="Lipzen A."/>
            <person name="Lutzoni F."/>
            <person name="Magnuson J."/>
            <person name="Mondo S."/>
            <person name="Nolan M."/>
            <person name="Ohm R."/>
            <person name="Pangilinan J."/>
            <person name="Park H.-J."/>
            <person name="Ramirez L."/>
            <person name="Alfaro M."/>
            <person name="Sun H."/>
            <person name="Tritt A."/>
            <person name="Yoshinaga Y."/>
            <person name="Zwiers L.-H."/>
            <person name="Turgeon B."/>
            <person name="Goodwin S."/>
            <person name="Spatafora J."/>
            <person name="Crous P."/>
            <person name="Grigoriev I."/>
        </authorList>
    </citation>
    <scope>NUCLEOTIDE SEQUENCE</scope>
    <source>
        <strain evidence="2">ATCC 74209</strain>
    </source>
</reference>
<evidence type="ECO:0000256" key="1">
    <source>
        <dbReference type="SAM" id="MobiDB-lite"/>
    </source>
</evidence>
<sequence>MASRGVRSSSRRVTPAPQAPSKQNMLQPRVTRSQSRDLEDNAQLHSTGRVSTRRTARQTSMESDNTRGSRVARQTKGKATKQVIGDLTTVEEAISEPVSGNIPQTPPPNGGEGHVPHRSPGGLSEMSGTTAADAEDLNSEFILEYGLVDLYHTSKRFLNLLARDRGAAQDDVTTMKDLRKPESSLNERFRTLDLALDSDLNNFRKPPNLYISRQTVIRALLGREHVGAELDVASIRTPADLVMYKANLVVFARQMITSDRGHKAVWDAIRQLDVSFPTLFLPKFEHEPEAGSCTSRLLDDTFKLALEIRTQLTILVLSHMMQTERDLFDPDNVVQEIFLEQAGNDDHSETPLRGWGVDELGGNGTVLSDEFRAIIVERVKRIREFFPRDAQSLQNKEYVDIESLGGAFNWDQFVLKLLRWVRLRNREIDAAIGEIGGIDGLVEGTKKSIAAANVPSRHLKQRTSTGKERRRTSRRFDPETSLDDAALEYLKARMPKTGEALVQPKSVPSENAVITQQQFHEVPHATDANQYDEWQQVLSEEEAVEEPVAQTSSNLEPPTSSAAVFARIKRQEKIEKENRKRFIDRQPNAERISWDDGLEEPSSSQAVHNKEKQPEQPSKKRQRPVEDEGSDEEDDTFETDVRSVRTKDRRKNAPVRKKAHFGAGVFVPSSSAPAPPSHQPAIEFPDDFRAQLGEEEDDEELKLELATTQPPPSSNLDQIRQLGKMHRVPRDMKKPRKDRTNWTKEEEDAFMHYMEMFPQRYSVIKDYDQGKGGNILEDRDQVALKDKARNIARNFIEAQCGVPDPFKDIIKPESRIGQQLVAKGFRW</sequence>
<gene>
    <name evidence="2" type="ORF">GQ43DRAFT_464485</name>
</gene>
<feature type="compositionally biased region" description="Basic and acidic residues" evidence="1">
    <location>
        <begin position="608"/>
        <end position="626"/>
    </location>
</feature>
<dbReference type="GO" id="GO:0003691">
    <property type="term" value="F:double-stranded telomeric DNA binding"/>
    <property type="evidence" value="ECO:0007669"/>
    <property type="project" value="TreeGrafter"/>
</dbReference>
<feature type="region of interest" description="Disordered" evidence="1">
    <location>
        <begin position="664"/>
        <end position="683"/>
    </location>
</feature>
<dbReference type="EMBL" id="ML994052">
    <property type="protein sequence ID" value="KAF2199861.1"/>
    <property type="molecule type" value="Genomic_DNA"/>
</dbReference>
<dbReference type="Gene3D" id="1.10.10.60">
    <property type="entry name" value="Homeodomain-like"/>
    <property type="match status" value="1"/>
</dbReference>
<dbReference type="AlphaFoldDB" id="A0A9P4JI64"/>
<dbReference type="InterPro" id="IPR052833">
    <property type="entry name" value="Telomeric_DNA-bd_trans-reg"/>
</dbReference>